<dbReference type="GO" id="GO:0034045">
    <property type="term" value="C:phagophore assembly site membrane"/>
    <property type="evidence" value="ECO:0007669"/>
    <property type="project" value="UniProtKB-SubCell"/>
</dbReference>
<dbReference type="GO" id="GO:0000045">
    <property type="term" value="P:autophagosome assembly"/>
    <property type="evidence" value="ECO:0000318"/>
    <property type="project" value="GO_Central"/>
</dbReference>
<comment type="similarity">
    <text evidence="3">Belongs to the ATG2 family.</text>
</comment>
<dbReference type="GO" id="GO:0061709">
    <property type="term" value="P:reticulophagy"/>
    <property type="evidence" value="ECO:0000318"/>
    <property type="project" value="GO_Central"/>
</dbReference>
<feature type="compositionally biased region" description="Acidic residues" evidence="12">
    <location>
        <begin position="684"/>
        <end position="695"/>
    </location>
</feature>
<evidence type="ECO:0000256" key="5">
    <source>
        <dbReference type="ARBA" id="ARBA00022448"/>
    </source>
</evidence>
<evidence type="ECO:0000256" key="1">
    <source>
        <dbReference type="ARBA" id="ARBA00004406"/>
    </source>
</evidence>
<dbReference type="Pfam" id="PF13329">
    <property type="entry name" value="ATG2_CAD"/>
    <property type="match status" value="1"/>
</dbReference>
<dbReference type="EMBL" id="CH991545">
    <property type="protein sequence ID" value="EDQ91214.1"/>
    <property type="molecule type" value="Genomic_DNA"/>
</dbReference>
<feature type="compositionally biased region" description="Polar residues" evidence="12">
    <location>
        <begin position="1022"/>
        <end position="1034"/>
    </location>
</feature>
<feature type="region of interest" description="Disordered" evidence="12">
    <location>
        <begin position="646"/>
        <end position="671"/>
    </location>
</feature>
<feature type="region of interest" description="Disordered" evidence="12">
    <location>
        <begin position="1150"/>
        <end position="1184"/>
    </location>
</feature>
<evidence type="ECO:0000256" key="10">
    <source>
        <dbReference type="ARBA" id="ARBA00024479"/>
    </source>
</evidence>
<dbReference type="GO" id="GO:0034727">
    <property type="term" value="P:piecemeal microautophagy of the nucleus"/>
    <property type="evidence" value="ECO:0000318"/>
    <property type="project" value="GO_Central"/>
</dbReference>
<evidence type="ECO:0000256" key="6">
    <source>
        <dbReference type="ARBA" id="ARBA00022824"/>
    </source>
</evidence>
<dbReference type="GeneID" id="5889186"/>
<keyword evidence="9" id="KW-0472">Membrane</keyword>
<comment type="subcellular location">
    <subcellularLocation>
        <location evidence="1">Endoplasmic reticulum membrane</location>
        <topology evidence="1">Peripheral membrane protein</topology>
    </subcellularLocation>
    <subcellularLocation>
        <location evidence="2">Preautophagosomal structure membrane</location>
        <topology evidence="2">Peripheral membrane protein</topology>
    </subcellularLocation>
</comment>
<dbReference type="eggNOG" id="KOG2993">
    <property type="taxonomic scope" value="Eukaryota"/>
</dbReference>
<keyword evidence="7" id="KW-0072">Autophagy</keyword>
<evidence type="ECO:0000256" key="7">
    <source>
        <dbReference type="ARBA" id="ARBA00023006"/>
    </source>
</evidence>
<gene>
    <name evidence="13" type="ORF">MONBRDRAFT_36138</name>
</gene>
<feature type="region of interest" description="Disordered" evidence="12">
    <location>
        <begin position="683"/>
        <end position="704"/>
    </location>
</feature>
<protein>
    <recommendedName>
        <fullName evidence="4">Autophagy-related protein 2</fullName>
    </recommendedName>
</protein>
<dbReference type="GO" id="GO:0061908">
    <property type="term" value="C:phagophore"/>
    <property type="evidence" value="ECO:0000318"/>
    <property type="project" value="GO_Central"/>
</dbReference>
<dbReference type="GO" id="GO:0000425">
    <property type="term" value="P:pexophagy"/>
    <property type="evidence" value="ECO:0000318"/>
    <property type="project" value="GO_Central"/>
</dbReference>
<organism evidence="13 14">
    <name type="scientific">Monosiga brevicollis</name>
    <name type="common">Choanoflagellate</name>
    <dbReference type="NCBI Taxonomy" id="81824"/>
    <lineage>
        <taxon>Eukaryota</taxon>
        <taxon>Choanoflagellata</taxon>
        <taxon>Craspedida</taxon>
        <taxon>Salpingoecidae</taxon>
        <taxon>Monosiga</taxon>
    </lineage>
</organism>
<evidence type="ECO:0000256" key="3">
    <source>
        <dbReference type="ARBA" id="ARBA00009714"/>
    </source>
</evidence>
<dbReference type="PANTHER" id="PTHR13190">
    <property type="entry name" value="AUTOPHAGY-RELATED 2, ISOFORM A"/>
    <property type="match status" value="1"/>
</dbReference>
<dbReference type="InterPro" id="IPR026849">
    <property type="entry name" value="ATG2"/>
</dbReference>
<feature type="compositionally biased region" description="Low complexity" evidence="12">
    <location>
        <begin position="1083"/>
        <end position="1093"/>
    </location>
</feature>
<evidence type="ECO:0000256" key="4">
    <source>
        <dbReference type="ARBA" id="ARBA00018070"/>
    </source>
</evidence>
<feature type="compositionally biased region" description="Low complexity" evidence="12">
    <location>
        <begin position="659"/>
        <end position="670"/>
    </location>
</feature>
<feature type="region of interest" description="Disordered" evidence="12">
    <location>
        <begin position="1598"/>
        <end position="1658"/>
    </location>
</feature>
<evidence type="ECO:0000313" key="13">
    <source>
        <dbReference type="EMBL" id="EDQ91214.1"/>
    </source>
</evidence>
<reference evidence="13 14" key="1">
    <citation type="journal article" date="2008" name="Nature">
        <title>The genome of the choanoflagellate Monosiga brevicollis and the origin of metazoans.</title>
        <authorList>
            <consortium name="JGI Sequencing"/>
            <person name="King N."/>
            <person name="Westbrook M.J."/>
            <person name="Young S.L."/>
            <person name="Kuo A."/>
            <person name="Abedin M."/>
            <person name="Chapman J."/>
            <person name="Fairclough S."/>
            <person name="Hellsten U."/>
            <person name="Isogai Y."/>
            <person name="Letunic I."/>
            <person name="Marr M."/>
            <person name="Pincus D."/>
            <person name="Putnam N."/>
            <person name="Rokas A."/>
            <person name="Wright K.J."/>
            <person name="Zuzow R."/>
            <person name="Dirks W."/>
            <person name="Good M."/>
            <person name="Goodstein D."/>
            <person name="Lemons D."/>
            <person name="Li W."/>
            <person name="Lyons J.B."/>
            <person name="Morris A."/>
            <person name="Nichols S."/>
            <person name="Richter D.J."/>
            <person name="Salamov A."/>
            <person name="Bork P."/>
            <person name="Lim W.A."/>
            <person name="Manning G."/>
            <person name="Miller W.T."/>
            <person name="McGinnis W."/>
            <person name="Shapiro H."/>
            <person name="Tjian R."/>
            <person name="Grigoriev I.V."/>
            <person name="Rokhsar D."/>
        </authorList>
    </citation>
    <scope>NUCLEOTIDE SEQUENCE [LARGE SCALE GENOMIC DNA]</scope>
    <source>
        <strain evidence="14">MX1 / ATCC 50154</strain>
    </source>
</reference>
<evidence type="ECO:0000256" key="2">
    <source>
        <dbReference type="ARBA" id="ARBA00004623"/>
    </source>
</evidence>
<evidence type="ECO:0000256" key="12">
    <source>
        <dbReference type="SAM" id="MobiDB-lite"/>
    </source>
</evidence>
<comment type="catalytic activity">
    <reaction evidence="11">
        <text>a 1,2-diacyl-sn-glycero-3-phosphoethanolamine(in) = a 1,2-diacyl-sn-glycero-3-phosphoethanolamine(out)</text>
        <dbReference type="Rhea" id="RHEA:38895"/>
        <dbReference type="ChEBI" id="CHEBI:64612"/>
    </reaction>
</comment>
<evidence type="ECO:0000256" key="11">
    <source>
        <dbReference type="ARBA" id="ARBA00024615"/>
    </source>
</evidence>
<dbReference type="STRING" id="81824.A9UTB0"/>
<feature type="region of interest" description="Disordered" evidence="12">
    <location>
        <begin position="1068"/>
        <end position="1098"/>
    </location>
</feature>
<dbReference type="GO" id="GO:0032266">
    <property type="term" value="F:phosphatidylinositol-3-phosphate binding"/>
    <property type="evidence" value="ECO:0000318"/>
    <property type="project" value="GO_Central"/>
</dbReference>
<evidence type="ECO:0000256" key="8">
    <source>
        <dbReference type="ARBA" id="ARBA00023055"/>
    </source>
</evidence>
<keyword evidence="14" id="KW-1185">Reference proteome</keyword>
<dbReference type="GO" id="GO:0000422">
    <property type="term" value="P:autophagy of mitochondrion"/>
    <property type="evidence" value="ECO:0000318"/>
    <property type="project" value="GO_Central"/>
</dbReference>
<keyword evidence="6" id="KW-0256">Endoplasmic reticulum</keyword>
<evidence type="ECO:0000256" key="9">
    <source>
        <dbReference type="ARBA" id="ARBA00023136"/>
    </source>
</evidence>
<dbReference type="RefSeq" id="XP_001743636.1">
    <property type="nucleotide sequence ID" value="XM_001743584.1"/>
</dbReference>
<feature type="compositionally biased region" description="Basic and acidic residues" evidence="12">
    <location>
        <begin position="1615"/>
        <end position="1624"/>
    </location>
</feature>
<keyword evidence="5" id="KW-0813">Transport</keyword>
<accession>A9UTB0</accession>
<proteinExistence type="inferred from homology"/>
<evidence type="ECO:0000313" key="14">
    <source>
        <dbReference type="Proteomes" id="UP000001357"/>
    </source>
</evidence>
<dbReference type="GO" id="GO:0005789">
    <property type="term" value="C:endoplasmic reticulum membrane"/>
    <property type="evidence" value="ECO:0007669"/>
    <property type="project" value="UniProtKB-SubCell"/>
</dbReference>
<feature type="region of interest" description="Disordered" evidence="12">
    <location>
        <begin position="1200"/>
        <end position="1220"/>
    </location>
</feature>
<sequence>MNASHHEAFDDAVRDLEHAIEDFSGTLAQDIQGSQPDVELSHVAVVVKRILSRLRGQLRNVTIRLFSASTTQSSDQAMLLCSLSSIEVLDVSREATAVQRDAHEAEYDAALAAELRKQVRFEGLTISLEHGHMAQDLELVVTHSQPVLSSIDSNDSANLIEVIYRQAPRRQLKVEVFLQRYLARLDPAVLHQLALMSEVWAFAEDQGVASSHSGPAPAAPPASLAPAHAGASAAVAFDASVRIMDLVAILSYAAPSHDAGVAAQRFQSNAAWLGRHGSSRKPTATPAALHAQLPEMLDSDEAGLVLALSQSLLRVGDGGQAQLELTSEAVTVYDCAGSHNCRCLLRARTSTVEQLSASDSVTSDAVPEDALTVRLPRESTAIEVRLAPDTFLQLDLSLLDRLQGLLNVAGAQSSSSLPPKQPGVAQDEAPEGLHIVVSGGSLDAVVLVPINSTARHNLSDGWLHVPSFRAQALHARLEDFVLHFYNDMRGSDWQQDCLGLPIPGLERLLQIEAQRLTLGHTPTQTLTPTKVVALRGAATGRDGRAGLRVLGPGGKHVVAPAAKSGFPMTMRTHARTQQQFHEPMSEEALWAFAQAALPCSLTAVTVHHACVDLHCEKAQLDELYQLATEMADWVMWSDVQANVTSGPSAPGLGEPTIVSATPAASSESTPNLATSVWAAPAVDGESDAESGEDDQGTPAEQGRSVAGDVVVHTAHKMAFVLEFAELDVSVVESHPERSGVFDVRLSRGQLLLLLGMQGSQNMSLALRGEQPYVAQRAVVGNPNDRFDVITPVYAEAEASPSVFSICLCAQAANTSQVQARTTVACLLQGAQFRYFVDPQGLWLFRILDLLDFPDHPGMASTPKATTSAKDTLTVLNVFFEDSEVVYQPYGSQAALLTPVARVTVSSNLYAATPITVVSILLEEISVLAIDDVRKLQRGQDWQARGWRKLAFTTYTRLDLRLSDVSGEIAQDFGITNELLSVYVCADSLPTLVELLSGAVGGDDEYLAEQVENLARVAAGDTSLPSTRTASSGSAEQALPSPLAAGPKAADALEESGGDLFFSIMSDPDDVADATSEPTATTFAAQDASSSRASDAAEEVLDEYDDDFEEDEDQDTEAEMEASLVHTRSRAPRSPTVEFDDTLIAELEMMDDGDEAEVERNDDGTERSGLGLHARGSHLDVSASPSTASLDSFMVSEMDRGDGAGYRHPAQVPPAVPGATDSAAIQQDLSDALVEPLSDSADDTSQARSASGLPLEGLTALRLDEDYLAQTFESGAAVPDMPDVTSVLHDALLSPSRTVSHPNDLNTPTGTTPTASIVSYRGHERVGAMIQDGGQPADFMFQDEDSDLVVRKFVDPISFKRNFFTIPKQDDDADFRAYDFLPLAKRRVLIKRLNIKVHLIRGRHWQDVFPDDLDPVGQAAGFPRVAPSLLTSSSQTAPKAGVDDEGSNQGPRVVRESQSVDNEGLEIDLHQLTVISENYDQNELYASRLLVLSRQINVFDRLPESVVNMLLCDYTSRHVHREASSNMLRMELMTVRTPEVTGEAALEAMMKLRILPLRINLDQDTLNFLMEFLAFAPRGSEAAQRADLLTENWQQIDIDDNSGQPVELSSAPADAKPARVSDQESRLTAQTHATLSEGSNGSETQQDSETSDSASDTSSAQVNGTYFKKVLIEPVLLCVNYAPKHLSVSELFHGSFEQLAGVISLNDAKLYLSPLTVKGFREGVTDGIRVTAVEMCSVATAMVFAVQNALELSQDGLQQAYDALRRSIAASYDKFASVPERARQTTVMKSIALLLRTLPSATLQPLIGVCEATALALQGARNSLAPRRGQELAQQYKPL</sequence>
<dbReference type="GO" id="GO:0061723">
    <property type="term" value="P:glycophagy"/>
    <property type="evidence" value="ECO:0000318"/>
    <property type="project" value="GO_Central"/>
</dbReference>
<keyword evidence="8" id="KW-0445">Lipid transport</keyword>
<dbReference type="GO" id="GO:0000407">
    <property type="term" value="C:phagophore assembly site"/>
    <property type="evidence" value="ECO:0000318"/>
    <property type="project" value="GO_Central"/>
</dbReference>
<name>A9UTB0_MONBE</name>
<dbReference type="GO" id="GO:0043495">
    <property type="term" value="F:protein-membrane adaptor activity"/>
    <property type="evidence" value="ECO:0000318"/>
    <property type="project" value="GO_Central"/>
</dbReference>
<feature type="region of interest" description="Disordered" evidence="12">
    <location>
        <begin position="1430"/>
        <end position="1457"/>
    </location>
</feature>
<feature type="compositionally biased region" description="Polar residues" evidence="12">
    <location>
        <begin position="1625"/>
        <end position="1642"/>
    </location>
</feature>
<dbReference type="InParanoid" id="A9UTB0"/>
<dbReference type="KEGG" id="mbr:MONBRDRAFT_36138"/>
<feature type="compositionally biased region" description="Low complexity" evidence="12">
    <location>
        <begin position="1643"/>
        <end position="1658"/>
    </location>
</feature>
<comment type="catalytic activity">
    <reaction evidence="10">
        <text>a 1,2-diacyl-sn-glycero-3-phospho-L-serine(in) = a 1,2-diacyl-sn-glycero-3-phospho-L-serine(out)</text>
        <dbReference type="Rhea" id="RHEA:38663"/>
        <dbReference type="ChEBI" id="CHEBI:57262"/>
    </reaction>
</comment>
<dbReference type="PANTHER" id="PTHR13190:SF1">
    <property type="entry name" value="AUTOPHAGY-RELATED 2, ISOFORM A"/>
    <property type="match status" value="1"/>
</dbReference>
<feature type="region of interest" description="Disordered" evidence="12">
    <location>
        <begin position="1018"/>
        <end position="1049"/>
    </location>
</feature>
<dbReference type="Proteomes" id="UP000001357">
    <property type="component" value="Unassembled WGS sequence"/>
</dbReference>
<dbReference type="GO" id="GO:0006869">
    <property type="term" value="P:lipid transport"/>
    <property type="evidence" value="ECO:0007669"/>
    <property type="project" value="UniProtKB-KW"/>
</dbReference>